<dbReference type="Pfam" id="PF03155">
    <property type="entry name" value="Alg6_Alg8"/>
    <property type="match status" value="1"/>
</dbReference>
<keyword evidence="7 10" id="KW-0256">Endoplasmic reticulum</keyword>
<keyword evidence="8 10" id="KW-1133">Transmembrane helix</keyword>
<name>A0A0D8XUT5_DICVI</name>
<feature type="transmembrane region" description="Helical" evidence="10">
    <location>
        <begin position="371"/>
        <end position="397"/>
    </location>
</feature>
<keyword evidence="5 10" id="KW-0808">Transferase</keyword>
<dbReference type="EC" id="2.4.1.-" evidence="10"/>
<dbReference type="Proteomes" id="UP000053766">
    <property type="component" value="Unassembled WGS sequence"/>
</dbReference>
<reference evidence="12" key="2">
    <citation type="journal article" date="2016" name="Sci. Rep.">
        <title>Dictyocaulus viviparus genome, variome and transcriptome elucidate lungworm biology and support future intervention.</title>
        <authorList>
            <person name="McNulty S.N."/>
            <person name="Strube C."/>
            <person name="Rosa B.A."/>
            <person name="Martin J.C."/>
            <person name="Tyagi R."/>
            <person name="Choi Y.J."/>
            <person name="Wang Q."/>
            <person name="Hallsworth Pepin K."/>
            <person name="Zhang X."/>
            <person name="Ozersky P."/>
            <person name="Wilson R.K."/>
            <person name="Sternberg P.W."/>
            <person name="Gasser R.B."/>
            <person name="Mitreva M."/>
        </authorList>
    </citation>
    <scope>NUCLEOTIDE SEQUENCE [LARGE SCALE GENOMIC DNA]</scope>
    <source>
        <strain evidence="12">HannoverDv2000</strain>
    </source>
</reference>
<proteinExistence type="inferred from homology"/>
<keyword evidence="12" id="KW-1185">Reference proteome</keyword>
<protein>
    <recommendedName>
        <fullName evidence="10">Alpha-1,3-glucosyltransferase</fullName>
        <ecNumber evidence="10">2.4.1.-</ecNumber>
    </recommendedName>
</protein>
<dbReference type="GO" id="GO:0006487">
    <property type="term" value="P:protein N-linked glycosylation"/>
    <property type="evidence" value="ECO:0007669"/>
    <property type="project" value="TreeGrafter"/>
</dbReference>
<dbReference type="GO" id="GO:0004519">
    <property type="term" value="F:endonuclease activity"/>
    <property type="evidence" value="ECO:0007669"/>
    <property type="project" value="InterPro"/>
</dbReference>
<evidence type="ECO:0000256" key="3">
    <source>
        <dbReference type="ARBA" id="ARBA00008715"/>
    </source>
</evidence>
<evidence type="ECO:0000256" key="5">
    <source>
        <dbReference type="ARBA" id="ARBA00022679"/>
    </source>
</evidence>
<dbReference type="GO" id="GO:0042283">
    <property type="term" value="F:dolichyl pyrophosphate Glc1Man9GlcNAc2 alpha-1,3-glucosyltransferase activity"/>
    <property type="evidence" value="ECO:0007669"/>
    <property type="project" value="TreeGrafter"/>
</dbReference>
<dbReference type="STRING" id="29172.A0A0D8XUT5"/>
<evidence type="ECO:0000256" key="9">
    <source>
        <dbReference type="ARBA" id="ARBA00023136"/>
    </source>
</evidence>
<sequence>MAVVHNLKPSEWYYDSTSVWTVDYPPFFAYFEKFLATIALLFGLDDILVLKKAPLFNKRVLYFQRISVIATDAFYIISCIIFCFCNSSRWNHLPRKLEMKARIAAFIVLSCNVDLILIDNIHFQYNSMLTAMLIFSVYLADSEKHLASALLYCILVNFKHIYLYYAPAYVVFFLRRYFVRSSTNLLTSLLKSTLKLAVSIIAPFVLSFGPLLVWGGCQNVLQILSRLFPISRGLTHAYWAPNFWALYNIADLSLYHLLSLWKPEFFMKPEYCSGIVKVYSHSVLPTITPLLSMLFVLASLVVLFLVLFKRKLPDLCTLLSLSAFSFFWYAFIINVDSLLSLPDICYICGLTMFEFYATFIHKAFFNDKFAFLPLMMISAYNALGVMRCYIWLIILIYSDDVMIIYKKKCCELVETSIREGYYPVQAVDSFEEIELIGGIDISYSTRNQDFAVVAFNIFDYSKPYISDYLAIREAAPLAEFVNKTLADYPLIRPDVIICDGNGQFHIRRCGVACHIGALTGIATIGVAKNLNVSLFKLIEGIVERVSAERSDGYAPMEMICPVLMNITRLGGSKVPVYVSAGYGIELDLATKVVISTAQSRTCEPIRVKFNLEILIVGNLPLSIDCLTIRNTFYTTLELKFV</sequence>
<feature type="transmembrane region" description="Helical" evidence="10">
    <location>
        <begin position="62"/>
        <end position="87"/>
    </location>
</feature>
<evidence type="ECO:0000256" key="8">
    <source>
        <dbReference type="ARBA" id="ARBA00022989"/>
    </source>
</evidence>
<accession>A0A0D8XUT5</accession>
<dbReference type="UniPathway" id="UPA00378"/>
<feature type="transmembrane region" description="Helical" evidence="10">
    <location>
        <begin position="315"/>
        <end position="333"/>
    </location>
</feature>
<dbReference type="Gene3D" id="3.30.2170.10">
    <property type="entry name" value="archaeoglobus fulgidus dsm 4304 superfamily"/>
    <property type="match status" value="1"/>
</dbReference>
<gene>
    <name evidence="11" type="ORF">DICVIV_05544</name>
</gene>
<comment type="subcellular location">
    <subcellularLocation>
        <location evidence="1 10">Endoplasmic reticulum membrane</location>
        <topology evidence="1 10">Multi-pass membrane protein</topology>
    </subcellularLocation>
</comment>
<dbReference type="GO" id="GO:0005789">
    <property type="term" value="C:endoplasmic reticulum membrane"/>
    <property type="evidence" value="ECO:0007669"/>
    <property type="project" value="UniProtKB-SubCell"/>
</dbReference>
<evidence type="ECO:0000313" key="11">
    <source>
        <dbReference type="EMBL" id="KJH48368.1"/>
    </source>
</evidence>
<dbReference type="EMBL" id="KN716270">
    <property type="protein sequence ID" value="KJH48368.1"/>
    <property type="molecule type" value="Genomic_DNA"/>
</dbReference>
<feature type="transmembrane region" description="Helical" evidence="10">
    <location>
        <begin position="198"/>
        <end position="217"/>
    </location>
</feature>
<feature type="transmembrane region" description="Helical" evidence="10">
    <location>
        <begin position="161"/>
        <end position="178"/>
    </location>
</feature>
<dbReference type="InterPro" id="IPR007581">
    <property type="entry name" value="Endonuclease-V"/>
</dbReference>
<keyword evidence="6 10" id="KW-0812">Transmembrane</keyword>
<evidence type="ECO:0000256" key="6">
    <source>
        <dbReference type="ARBA" id="ARBA00022692"/>
    </source>
</evidence>
<dbReference type="InterPro" id="IPR004856">
    <property type="entry name" value="Glyco_trans_ALG6/ALG8"/>
</dbReference>
<keyword evidence="4 10" id="KW-0328">Glycosyltransferase</keyword>
<feature type="transmembrane region" description="Helical" evidence="10">
    <location>
        <begin position="123"/>
        <end position="140"/>
    </location>
</feature>
<organism evidence="11 12">
    <name type="scientific">Dictyocaulus viviparus</name>
    <name type="common">Bovine lungworm</name>
    <dbReference type="NCBI Taxonomy" id="29172"/>
    <lineage>
        <taxon>Eukaryota</taxon>
        <taxon>Metazoa</taxon>
        <taxon>Ecdysozoa</taxon>
        <taxon>Nematoda</taxon>
        <taxon>Chromadorea</taxon>
        <taxon>Rhabditida</taxon>
        <taxon>Rhabditina</taxon>
        <taxon>Rhabditomorpha</taxon>
        <taxon>Strongyloidea</taxon>
        <taxon>Metastrongylidae</taxon>
        <taxon>Dictyocaulus</taxon>
    </lineage>
</organism>
<evidence type="ECO:0000256" key="2">
    <source>
        <dbReference type="ARBA" id="ARBA00004922"/>
    </source>
</evidence>
<dbReference type="OrthoDB" id="1689333at2759"/>
<evidence type="ECO:0000256" key="7">
    <source>
        <dbReference type="ARBA" id="ARBA00022824"/>
    </source>
</evidence>
<dbReference type="Pfam" id="PF04493">
    <property type="entry name" value="Endonuclease_5"/>
    <property type="match status" value="1"/>
</dbReference>
<keyword evidence="9 10" id="KW-0472">Membrane</keyword>
<feature type="transmembrane region" description="Helical" evidence="10">
    <location>
        <begin position="99"/>
        <end position="117"/>
    </location>
</feature>
<dbReference type="AlphaFoldDB" id="A0A0D8XUT5"/>
<reference evidence="11 12" key="1">
    <citation type="submission" date="2013-11" db="EMBL/GenBank/DDBJ databases">
        <title>Draft genome of the bovine lungworm Dictyocaulus viviparus.</title>
        <authorList>
            <person name="Mitreva M."/>
        </authorList>
    </citation>
    <scope>NUCLEOTIDE SEQUENCE [LARGE SCALE GENOMIC DNA]</scope>
    <source>
        <strain evidence="11 12">HannoverDv2000</strain>
    </source>
</reference>
<evidence type="ECO:0000256" key="1">
    <source>
        <dbReference type="ARBA" id="ARBA00004477"/>
    </source>
</evidence>
<dbReference type="PANTHER" id="PTHR12413:SF2">
    <property type="entry name" value="DOLICHYL PYROPHOSPHATE GLC1MAN9GLCNAC2 ALPHA-1,3-GLUCOSYLTRANSFERASE-RELATED"/>
    <property type="match status" value="1"/>
</dbReference>
<dbReference type="GO" id="GO:0006281">
    <property type="term" value="P:DNA repair"/>
    <property type="evidence" value="ECO:0007669"/>
    <property type="project" value="InterPro"/>
</dbReference>
<comment type="similarity">
    <text evidence="3 10">Belongs to the ALG6/ALG8 glucosyltransferase family.</text>
</comment>
<evidence type="ECO:0000313" key="12">
    <source>
        <dbReference type="Proteomes" id="UP000053766"/>
    </source>
</evidence>
<evidence type="ECO:0000256" key="4">
    <source>
        <dbReference type="ARBA" id="ARBA00022676"/>
    </source>
</evidence>
<feature type="transmembrane region" description="Helical" evidence="10">
    <location>
        <begin position="238"/>
        <end position="258"/>
    </location>
</feature>
<comment type="pathway">
    <text evidence="2 10">Protein modification; protein glycosylation.</text>
</comment>
<evidence type="ECO:0000256" key="10">
    <source>
        <dbReference type="RuleBase" id="RU363110"/>
    </source>
</evidence>
<feature type="transmembrane region" description="Helical" evidence="10">
    <location>
        <begin position="287"/>
        <end position="308"/>
    </location>
</feature>
<dbReference type="PANTHER" id="PTHR12413">
    <property type="entry name" value="DOLICHYL GLYCOSYLTRANSFERASE"/>
    <property type="match status" value="1"/>
</dbReference>